<evidence type="ECO:0000256" key="1">
    <source>
        <dbReference type="ARBA" id="ARBA00022908"/>
    </source>
</evidence>
<dbReference type="OrthoDB" id="2290206at2"/>
<evidence type="ECO:0000313" key="6">
    <source>
        <dbReference type="EMBL" id="THU41874.1"/>
    </source>
</evidence>
<evidence type="ECO:0000256" key="2">
    <source>
        <dbReference type="ARBA" id="ARBA00023125"/>
    </source>
</evidence>
<dbReference type="InterPro" id="IPR050639">
    <property type="entry name" value="SSR_resolvase"/>
</dbReference>
<dbReference type="PANTHER" id="PTHR30461">
    <property type="entry name" value="DNA-INVERTASE FROM LAMBDOID PROPHAGE"/>
    <property type="match status" value="1"/>
</dbReference>
<dbReference type="InterPro" id="IPR006119">
    <property type="entry name" value="Resolv_N"/>
</dbReference>
<dbReference type="InterPro" id="IPR006118">
    <property type="entry name" value="Recombinase_CS"/>
</dbReference>
<dbReference type="AlphaFoldDB" id="A0A4S8I3W6"/>
<evidence type="ECO:0000313" key="7">
    <source>
        <dbReference type="Proteomes" id="UP000306918"/>
    </source>
</evidence>
<dbReference type="Pfam" id="PF00239">
    <property type="entry name" value="Resolvase"/>
    <property type="match status" value="1"/>
</dbReference>
<gene>
    <name evidence="6" type="ORF">FAM09_07175</name>
</gene>
<evidence type="ECO:0000256" key="4">
    <source>
        <dbReference type="PROSITE-ProRule" id="PRU10137"/>
    </source>
</evidence>
<dbReference type="CDD" id="cd00338">
    <property type="entry name" value="Ser_Recombinase"/>
    <property type="match status" value="1"/>
</dbReference>
<dbReference type="RefSeq" id="WP_136576362.1">
    <property type="nucleotide sequence ID" value="NZ_STFF01000001.1"/>
</dbReference>
<dbReference type="PROSITE" id="PS00397">
    <property type="entry name" value="RECOMBINASES_1"/>
    <property type="match status" value="1"/>
</dbReference>
<organism evidence="6 7">
    <name type="scientific">Niastella caeni</name>
    <dbReference type="NCBI Taxonomy" id="2569763"/>
    <lineage>
        <taxon>Bacteria</taxon>
        <taxon>Pseudomonadati</taxon>
        <taxon>Bacteroidota</taxon>
        <taxon>Chitinophagia</taxon>
        <taxon>Chitinophagales</taxon>
        <taxon>Chitinophagaceae</taxon>
        <taxon>Niastella</taxon>
    </lineage>
</organism>
<accession>A0A4S8I3W6</accession>
<dbReference type="GO" id="GO:0015074">
    <property type="term" value="P:DNA integration"/>
    <property type="evidence" value="ECO:0007669"/>
    <property type="project" value="UniProtKB-KW"/>
</dbReference>
<evidence type="ECO:0000256" key="3">
    <source>
        <dbReference type="ARBA" id="ARBA00023172"/>
    </source>
</evidence>
<dbReference type="SMART" id="SM00857">
    <property type="entry name" value="Resolvase"/>
    <property type="match status" value="1"/>
</dbReference>
<proteinExistence type="predicted"/>
<dbReference type="GO" id="GO:0000150">
    <property type="term" value="F:DNA strand exchange activity"/>
    <property type="evidence" value="ECO:0007669"/>
    <property type="project" value="InterPro"/>
</dbReference>
<feature type="active site" description="O-(5'-phospho-DNA)-serine intermediate" evidence="4">
    <location>
        <position position="11"/>
    </location>
</feature>
<protein>
    <submittedName>
        <fullName evidence="6">Recombinase family protein</fullName>
    </submittedName>
</protein>
<dbReference type="Gene3D" id="3.40.50.1390">
    <property type="entry name" value="Resolvase, N-terminal catalytic domain"/>
    <property type="match status" value="1"/>
</dbReference>
<reference evidence="6 7" key="1">
    <citation type="submission" date="2019-04" db="EMBL/GenBank/DDBJ databases">
        <title>Niastella caeni sp. nov., isolated from activated sludge.</title>
        <authorList>
            <person name="Sheng M."/>
        </authorList>
    </citation>
    <scope>NUCLEOTIDE SEQUENCE [LARGE SCALE GENOMIC DNA]</scope>
    <source>
        <strain evidence="6 7">HX-2-15</strain>
    </source>
</reference>
<keyword evidence="7" id="KW-1185">Reference proteome</keyword>
<dbReference type="Proteomes" id="UP000306918">
    <property type="component" value="Unassembled WGS sequence"/>
</dbReference>
<evidence type="ECO:0000259" key="5">
    <source>
        <dbReference type="SMART" id="SM00857"/>
    </source>
</evidence>
<comment type="caution">
    <text evidence="6">The sequence shown here is derived from an EMBL/GenBank/DDBJ whole genome shotgun (WGS) entry which is preliminary data.</text>
</comment>
<name>A0A4S8I3W6_9BACT</name>
<keyword evidence="2" id="KW-0238">DNA-binding</keyword>
<dbReference type="InterPro" id="IPR036162">
    <property type="entry name" value="Resolvase-like_N_sf"/>
</dbReference>
<dbReference type="EMBL" id="STFF01000001">
    <property type="protein sequence ID" value="THU41874.1"/>
    <property type="molecule type" value="Genomic_DNA"/>
</dbReference>
<dbReference type="PANTHER" id="PTHR30461:SF2">
    <property type="entry name" value="SERINE RECOMBINASE PINE-RELATED"/>
    <property type="match status" value="1"/>
</dbReference>
<keyword evidence="1" id="KW-0229">DNA integration</keyword>
<sequence>MIKAISYIRVSTVGQGQSGLGLMAQRSMIANYCKAHKITLIKEFREIKSGEDHEKRPEVQKAVNWCLLYPDFLLLVATQSRLGRSVFFIASLIKKKVHFISIEQPTANDFQKQIQAAFDEKFLEDNRNNTKRSLQARREKGFKFGGNVKKLKRTLKRKKRAYLKRIKRTIRREQKKYKTQRDLTNRLNRMRLKKLNGKRGGWHVSEVHNILHDLSKLK</sequence>
<dbReference type="GO" id="GO:0003677">
    <property type="term" value="F:DNA binding"/>
    <property type="evidence" value="ECO:0007669"/>
    <property type="project" value="UniProtKB-KW"/>
</dbReference>
<feature type="domain" description="Resolvase/invertase-type recombinase catalytic" evidence="5">
    <location>
        <begin position="4"/>
        <end position="143"/>
    </location>
</feature>
<dbReference type="SUPFAM" id="SSF53041">
    <property type="entry name" value="Resolvase-like"/>
    <property type="match status" value="1"/>
</dbReference>
<keyword evidence="3" id="KW-0233">DNA recombination</keyword>